<evidence type="ECO:0000313" key="3">
    <source>
        <dbReference type="Proteomes" id="UP000272942"/>
    </source>
</evidence>
<reference evidence="2 3" key="2">
    <citation type="submission" date="2018-11" db="EMBL/GenBank/DDBJ databases">
        <authorList>
            <consortium name="Pathogen Informatics"/>
        </authorList>
    </citation>
    <scope>NUCLEOTIDE SEQUENCE [LARGE SCALE GENOMIC DNA]</scope>
    <source>
        <strain evidence="2 3">Egypt</strain>
    </source>
</reference>
<organism evidence="4">
    <name type="scientific">Echinostoma caproni</name>
    <dbReference type="NCBI Taxonomy" id="27848"/>
    <lineage>
        <taxon>Eukaryota</taxon>
        <taxon>Metazoa</taxon>
        <taxon>Spiralia</taxon>
        <taxon>Lophotrochozoa</taxon>
        <taxon>Platyhelminthes</taxon>
        <taxon>Trematoda</taxon>
        <taxon>Digenea</taxon>
        <taxon>Plagiorchiida</taxon>
        <taxon>Echinostomata</taxon>
        <taxon>Echinostomatoidea</taxon>
        <taxon>Echinostomatidae</taxon>
        <taxon>Echinostoma</taxon>
    </lineage>
</organism>
<evidence type="ECO:0000313" key="2">
    <source>
        <dbReference type="EMBL" id="VDP91797.1"/>
    </source>
</evidence>
<keyword evidence="3" id="KW-1185">Reference proteome</keyword>
<keyword evidence="1" id="KW-0732">Signal</keyword>
<feature type="chain" id="PRO_5043138364" evidence="1">
    <location>
        <begin position="16"/>
        <end position="75"/>
    </location>
</feature>
<dbReference type="Proteomes" id="UP000272942">
    <property type="component" value="Unassembled WGS sequence"/>
</dbReference>
<dbReference type="AlphaFoldDB" id="A0A183B5P0"/>
<proteinExistence type="predicted"/>
<sequence>MYILNLSAFLCVTCAAPLGSPHHRTQAFDAESSHAVTGLDTGLSVTDPETAEALAEFEMLVAQQRAMERSSMIGK</sequence>
<dbReference type="EMBL" id="UZAN01057781">
    <property type="protein sequence ID" value="VDP91797.1"/>
    <property type="molecule type" value="Genomic_DNA"/>
</dbReference>
<feature type="signal peptide" evidence="1">
    <location>
        <begin position="1"/>
        <end position="15"/>
    </location>
</feature>
<name>A0A183B5P0_9TREM</name>
<gene>
    <name evidence="2" type="ORF">ECPE_LOCUS14525</name>
</gene>
<evidence type="ECO:0000313" key="4">
    <source>
        <dbReference type="WBParaSite" id="ECPE_0001456501-mRNA-1"/>
    </source>
</evidence>
<accession>A0A183B5P0</accession>
<protein>
    <submittedName>
        <fullName evidence="2 4">Uncharacterized protein</fullName>
    </submittedName>
</protein>
<reference evidence="4" key="1">
    <citation type="submission" date="2016-06" db="UniProtKB">
        <authorList>
            <consortium name="WormBaseParasite"/>
        </authorList>
    </citation>
    <scope>IDENTIFICATION</scope>
</reference>
<dbReference type="WBParaSite" id="ECPE_0001456501-mRNA-1">
    <property type="protein sequence ID" value="ECPE_0001456501-mRNA-1"/>
    <property type="gene ID" value="ECPE_0001456501"/>
</dbReference>
<evidence type="ECO:0000256" key="1">
    <source>
        <dbReference type="SAM" id="SignalP"/>
    </source>
</evidence>